<evidence type="ECO:0000313" key="4">
    <source>
        <dbReference type="EMBL" id="WYJ94070.1"/>
    </source>
</evidence>
<organism evidence="3">
    <name type="scientific">Candidatus Enterococcus dunnyi</name>
    <dbReference type="NCBI Taxonomy" id="1834192"/>
    <lineage>
        <taxon>Bacteria</taxon>
        <taxon>Bacillati</taxon>
        <taxon>Bacillota</taxon>
        <taxon>Bacilli</taxon>
        <taxon>Lactobacillales</taxon>
        <taxon>Enterococcaceae</taxon>
        <taxon>Enterococcus</taxon>
    </lineage>
</organism>
<reference evidence="4" key="2">
    <citation type="submission" date="2017-05" db="EMBL/GenBank/DDBJ databases">
        <authorList>
            <consortium name="The Broad Institute Genomics Platform"/>
            <consortium name="The Broad Institute Genomic Center for Infectious Diseases"/>
            <person name="Earl A."/>
            <person name="Manson A."/>
            <person name="Schwartman J."/>
            <person name="Gilmore M."/>
            <person name="Abouelleil A."/>
            <person name="Cao P."/>
            <person name="Chapman S."/>
            <person name="Cusick C."/>
            <person name="Shea T."/>
            <person name="Young S."/>
            <person name="Neafsey D."/>
            <person name="Nusbaum C."/>
            <person name="Birren B."/>
        </authorList>
    </citation>
    <scope>NUCLEOTIDE SEQUENCE</scope>
    <source>
        <strain evidence="4">9D6_DIV0238</strain>
    </source>
</reference>
<dbReference type="PIRSF" id="PIRSF033091">
    <property type="entry name" value="Pesterase_YhaO"/>
    <property type="match status" value="1"/>
</dbReference>
<dbReference type="PANTHER" id="PTHR30337">
    <property type="entry name" value="COMPONENT OF ATP-DEPENDENT DSDNA EXONUCLEASE"/>
    <property type="match status" value="1"/>
</dbReference>
<dbReference type="OrthoDB" id="9773856at2"/>
<dbReference type="InterPro" id="IPR041796">
    <property type="entry name" value="Mre11_N"/>
</dbReference>
<gene>
    <name evidence="3" type="ORF">A5889_001506</name>
    <name evidence="4" type="ORF">A5889_001572</name>
</gene>
<dbReference type="InterPro" id="IPR029052">
    <property type="entry name" value="Metallo-depent_PP-like"/>
</dbReference>
<dbReference type="EMBL" id="NIBQ01000002">
    <property type="protein sequence ID" value="OUZ32797.1"/>
    <property type="molecule type" value="Genomic_DNA"/>
</dbReference>
<dbReference type="CDD" id="cd00840">
    <property type="entry name" value="MPP_Mre11_N"/>
    <property type="match status" value="1"/>
</dbReference>
<reference evidence="3" key="1">
    <citation type="submission" date="2017-05" db="EMBL/GenBank/DDBJ databases">
        <title>The Genome Sequence of Enterococcus sp. 9D6_DIV0238.</title>
        <authorList>
            <consortium name="The Broad Institute Genomics Platform"/>
            <consortium name="The Broad Institute Genomic Center for Infectious Diseases"/>
            <person name="Earl A."/>
            <person name="Manson A."/>
            <person name="Schwartman J."/>
            <person name="Gilmore M."/>
            <person name="Abouelleil A."/>
            <person name="Cao P."/>
            <person name="Chapman S."/>
            <person name="Cusick C."/>
            <person name="Shea T."/>
            <person name="Young S."/>
            <person name="Neafsey D."/>
            <person name="Nusbaum C."/>
            <person name="Birren B."/>
        </authorList>
    </citation>
    <scope>NUCLEOTIDE SEQUENCE [LARGE SCALE GENOMIC DNA]</scope>
    <source>
        <strain evidence="3">9D6_DIV0238</strain>
    </source>
</reference>
<dbReference type="Gene3D" id="3.60.21.10">
    <property type="match status" value="1"/>
</dbReference>
<dbReference type="RefSeq" id="WP_087640641.1">
    <property type="nucleotide sequence ID" value="NZ_CP147246.1"/>
</dbReference>
<dbReference type="AlphaFoldDB" id="A0A200J847"/>
<dbReference type="PANTHER" id="PTHR30337:SF7">
    <property type="entry name" value="PHOSPHOESTERASE"/>
    <property type="match status" value="1"/>
</dbReference>
<dbReference type="Proteomes" id="UP000196151">
    <property type="component" value="Chromosome"/>
</dbReference>
<accession>A0A200J847</accession>
<evidence type="ECO:0000313" key="5">
    <source>
        <dbReference type="Proteomes" id="UP000196151"/>
    </source>
</evidence>
<keyword evidence="1" id="KW-0378">Hydrolase</keyword>
<feature type="domain" description="Calcineurin-like phosphoesterase" evidence="2">
    <location>
        <begin position="1"/>
        <end position="200"/>
    </location>
</feature>
<proteinExistence type="predicted"/>
<reference evidence="4" key="3">
    <citation type="submission" date="2024-03" db="EMBL/GenBank/DDBJ databases">
        <title>The Genome Sequence of Enterococcus sp. DIV0238c.</title>
        <authorList>
            <consortium name="The Broad Institute Genomics Platform"/>
            <consortium name="The Broad Institute Microbial Omics Core"/>
            <consortium name="The Broad Institute Genomic Center for Infectious Diseases"/>
            <person name="Earl A."/>
            <person name="Manson A."/>
            <person name="Gilmore M."/>
            <person name="Schwartman J."/>
            <person name="Shea T."/>
            <person name="Abouelleil A."/>
            <person name="Cao P."/>
            <person name="Chapman S."/>
            <person name="Cusick C."/>
            <person name="Young S."/>
            <person name="Neafsey D."/>
            <person name="Nusbaum C."/>
            <person name="Birren B."/>
        </authorList>
    </citation>
    <scope>NUCLEOTIDE SEQUENCE</scope>
    <source>
        <strain evidence="4">9D6_DIV0238</strain>
    </source>
</reference>
<evidence type="ECO:0000259" key="2">
    <source>
        <dbReference type="Pfam" id="PF00149"/>
    </source>
</evidence>
<evidence type="ECO:0000256" key="1">
    <source>
        <dbReference type="ARBA" id="ARBA00022801"/>
    </source>
</evidence>
<dbReference type="Pfam" id="PF00149">
    <property type="entry name" value="Metallophos"/>
    <property type="match status" value="1"/>
</dbReference>
<evidence type="ECO:0000313" key="3">
    <source>
        <dbReference type="EMBL" id="OUZ32797.1"/>
    </source>
</evidence>
<keyword evidence="5" id="KW-1185">Reference proteome</keyword>
<dbReference type="InterPro" id="IPR014576">
    <property type="entry name" value="Pesterase_YhaO"/>
</dbReference>
<dbReference type="InterPro" id="IPR004843">
    <property type="entry name" value="Calcineurin-like_PHP"/>
</dbReference>
<dbReference type="InterPro" id="IPR050535">
    <property type="entry name" value="DNA_Repair-Maintenance_Comp"/>
</dbReference>
<dbReference type="EMBL" id="CP147246">
    <property type="protein sequence ID" value="WYJ94070.1"/>
    <property type="molecule type" value="Genomic_DNA"/>
</dbReference>
<dbReference type="GO" id="GO:0016787">
    <property type="term" value="F:hydrolase activity"/>
    <property type="evidence" value="ECO:0007669"/>
    <property type="project" value="UniProtKB-KW"/>
</dbReference>
<sequence length="410" mass="46944">MKVLHAADLHLDRSFEGLRNIPRALAESLQQANQKAVTAIIDIAIKNQVDLVIFAGDTFHQSRTSIRTQAFFIDEMKRLEQAQIPVVLSFGNHDHYVPERYWFDFPENMFLFQKEQVETHYVMTKNQEKVAISGFSYEHSWINDPKLPEFPMKDINADLHIGIYHGDIQSNGQQNYAPFSFSEMKAKGYDYWALGHIHQPQVVSADPLIVYPGTPQGHTKKERNLQGVAIVSIASGHATVRFEPVAQVIWQVESYSLKQVSSLQEALSVLTNHLISSKKEHGQLLLKELRLTDTEHLGDEFQRSYETGELLSYLQTTVMSQTDQEIFLFQITLSASIGEQKTLITADPELLEQLEKTYFQADIFSNTLQELLQNPAFTSVVAIDNEWRERSVEQADQRIKEDFVIQEDQS</sequence>
<dbReference type="SUPFAM" id="SSF56300">
    <property type="entry name" value="Metallo-dependent phosphatases"/>
    <property type="match status" value="1"/>
</dbReference>
<name>A0A200J847_9ENTE</name>
<protein>
    <submittedName>
        <fullName evidence="4">DNA repair protein SbcD/Mre11</fullName>
    </submittedName>
</protein>